<evidence type="ECO:0000259" key="7">
    <source>
        <dbReference type="PROSITE" id="PS50071"/>
    </source>
</evidence>
<feature type="region of interest" description="Disordered" evidence="6">
    <location>
        <begin position="521"/>
        <end position="547"/>
    </location>
</feature>
<dbReference type="AlphaFoldDB" id="A0AAV2SZJ7"/>
<feature type="compositionally biased region" description="Polar residues" evidence="6">
    <location>
        <begin position="529"/>
        <end position="547"/>
    </location>
</feature>
<dbReference type="GO" id="GO:0000978">
    <property type="term" value="F:RNA polymerase II cis-regulatory region sequence-specific DNA binding"/>
    <property type="evidence" value="ECO:0007669"/>
    <property type="project" value="TreeGrafter"/>
</dbReference>
<dbReference type="PROSITE" id="PS00027">
    <property type="entry name" value="HOMEOBOX_1"/>
    <property type="match status" value="1"/>
</dbReference>
<dbReference type="InterPro" id="IPR000047">
    <property type="entry name" value="HTH_motif"/>
</dbReference>
<dbReference type="SUPFAM" id="SSF46689">
    <property type="entry name" value="Homeodomain-like"/>
    <property type="match status" value="1"/>
</dbReference>
<proteinExistence type="predicted"/>
<dbReference type="InterPro" id="IPR017970">
    <property type="entry name" value="Homeobox_CS"/>
</dbReference>
<feature type="domain" description="Homeobox" evidence="7">
    <location>
        <begin position="438"/>
        <end position="498"/>
    </location>
</feature>
<protein>
    <recommendedName>
        <fullName evidence="7">Homeobox domain-containing protein</fullName>
    </recommendedName>
</protein>
<keyword evidence="2 4" id="KW-0371">Homeobox</keyword>
<dbReference type="Gene3D" id="1.10.10.60">
    <property type="entry name" value="Homeodomain-like"/>
    <property type="match status" value="1"/>
</dbReference>
<feature type="region of interest" description="Disordered" evidence="6">
    <location>
        <begin position="603"/>
        <end position="653"/>
    </location>
</feature>
<evidence type="ECO:0000256" key="6">
    <source>
        <dbReference type="SAM" id="MobiDB-lite"/>
    </source>
</evidence>
<evidence type="ECO:0000256" key="5">
    <source>
        <dbReference type="RuleBase" id="RU000682"/>
    </source>
</evidence>
<feature type="DNA-binding region" description="Homeobox" evidence="4">
    <location>
        <begin position="440"/>
        <end position="499"/>
    </location>
</feature>
<name>A0AAV2SZJ7_CALDB</name>
<feature type="region of interest" description="Disordered" evidence="6">
    <location>
        <begin position="908"/>
        <end position="940"/>
    </location>
</feature>
<dbReference type="Pfam" id="PF00046">
    <property type="entry name" value="Homeodomain"/>
    <property type="match status" value="1"/>
</dbReference>
<comment type="subcellular location">
    <subcellularLocation>
        <location evidence="4 5">Nucleus</location>
    </subcellularLocation>
</comment>
<dbReference type="SMART" id="SM00389">
    <property type="entry name" value="HOX"/>
    <property type="match status" value="1"/>
</dbReference>
<feature type="compositionally biased region" description="Polar residues" evidence="6">
    <location>
        <begin position="687"/>
        <end position="708"/>
    </location>
</feature>
<gene>
    <name evidence="8" type="ORF">CDAUBV1_LOCUS573</name>
</gene>
<feature type="compositionally biased region" description="Polar residues" evidence="6">
    <location>
        <begin position="146"/>
        <end position="161"/>
    </location>
</feature>
<dbReference type="GO" id="GO:0005634">
    <property type="term" value="C:nucleus"/>
    <property type="evidence" value="ECO:0007669"/>
    <property type="project" value="UniProtKB-SubCell"/>
</dbReference>
<keyword evidence="1 4" id="KW-0238">DNA-binding</keyword>
<organism evidence="8 9">
    <name type="scientific">Calicophoron daubneyi</name>
    <name type="common">Rumen fluke</name>
    <name type="synonym">Paramphistomum daubneyi</name>
    <dbReference type="NCBI Taxonomy" id="300641"/>
    <lineage>
        <taxon>Eukaryota</taxon>
        <taxon>Metazoa</taxon>
        <taxon>Spiralia</taxon>
        <taxon>Lophotrochozoa</taxon>
        <taxon>Platyhelminthes</taxon>
        <taxon>Trematoda</taxon>
        <taxon>Digenea</taxon>
        <taxon>Plagiorchiida</taxon>
        <taxon>Pronocephalata</taxon>
        <taxon>Paramphistomoidea</taxon>
        <taxon>Paramphistomidae</taxon>
        <taxon>Calicophoron</taxon>
    </lineage>
</organism>
<dbReference type="InterPro" id="IPR050460">
    <property type="entry name" value="Distal-less_Homeobox_TF"/>
</dbReference>
<dbReference type="PANTHER" id="PTHR24327:SF81">
    <property type="entry name" value="HOMEOTIC PROTEIN DISTAL-LESS-RELATED"/>
    <property type="match status" value="1"/>
</dbReference>
<feature type="region of interest" description="Disordered" evidence="6">
    <location>
        <begin position="682"/>
        <end position="709"/>
    </location>
</feature>
<dbReference type="PROSITE" id="PS50071">
    <property type="entry name" value="HOMEOBOX_2"/>
    <property type="match status" value="1"/>
</dbReference>
<dbReference type="GO" id="GO:0000981">
    <property type="term" value="F:DNA-binding transcription factor activity, RNA polymerase II-specific"/>
    <property type="evidence" value="ECO:0007669"/>
    <property type="project" value="InterPro"/>
</dbReference>
<reference evidence="8" key="1">
    <citation type="submission" date="2024-06" db="EMBL/GenBank/DDBJ databases">
        <authorList>
            <person name="Liu X."/>
            <person name="Lenzi L."/>
            <person name="Haldenby T S."/>
            <person name="Uol C."/>
        </authorList>
    </citation>
    <scope>NUCLEOTIDE SEQUENCE</scope>
</reference>
<evidence type="ECO:0000313" key="8">
    <source>
        <dbReference type="EMBL" id="CAL5129528.1"/>
    </source>
</evidence>
<keyword evidence="3 4" id="KW-0539">Nucleus</keyword>
<dbReference type="EMBL" id="CAXLJL010000002">
    <property type="protein sequence ID" value="CAL5129528.1"/>
    <property type="molecule type" value="Genomic_DNA"/>
</dbReference>
<dbReference type="Proteomes" id="UP001497525">
    <property type="component" value="Unassembled WGS sequence"/>
</dbReference>
<evidence type="ECO:0000256" key="1">
    <source>
        <dbReference type="ARBA" id="ARBA00023125"/>
    </source>
</evidence>
<evidence type="ECO:0000256" key="4">
    <source>
        <dbReference type="PROSITE-ProRule" id="PRU00108"/>
    </source>
</evidence>
<accession>A0AAV2SZJ7</accession>
<feature type="region of interest" description="Disordered" evidence="6">
    <location>
        <begin position="142"/>
        <end position="161"/>
    </location>
</feature>
<dbReference type="InterPro" id="IPR009057">
    <property type="entry name" value="Homeodomain-like_sf"/>
</dbReference>
<dbReference type="CDD" id="cd00086">
    <property type="entry name" value="homeodomain"/>
    <property type="match status" value="1"/>
</dbReference>
<sequence>MDLKLHRQFDSSLSSLRSTSLAISVPASDNGSNYAGPSVSLGNLTSVMSPYSSLSTDEAKSYCIGVLANLHVPSNPSDLSTHVLTSQGDGPNPPPLFSPTYRLGKVEQCEETNTDTVDTRNFCDPNRTAYSTNSEDLVAFSSSSSRPENFSTEPSLNSTGLQHCGHETFDQTRNTFNHKTAAALATDGLEFYQNGARIEQLTQSFGVAAHSLFPPYIGPKLTPHSELPDSSSWSIDAELFDYHQAALQSISPYCIHNGHGQSIPFPALKACSNELGDPGRFLTRHSTAFQQLSSNQSYGNYSHPSHFLPAPNQAATDTFPSPQLSRYQGTHVGDSPLRSVSFEHFLQNHTNNSALFMCAQNREELDEQLITSTKAKLTPAREEIFEAPIGDDQRKQNFENTFDDDLSHSGLKFPYCLSSDNAFGEVTGRNESPLIRGKKSRKPRTIYSLWQLQILNRRFVQSQYLNLTERASLASQLGLTQTQVKIWFQNKRSKLKKILRQGQDPTAFLNGIVNECVTDQLDSEDESSRSASVNPVTNDQLSDRSSGQKNYTLAEAMADNPVIADQSSFLFNNSIAIGTNHQDVEERRTDLDEATSGKAINAMSVVERDSWDPLSSTSDAESSCLPKEPKSGSPPSAEQSYHKDSHWGYPTNPLRSSSAADQICCVSSSLSKPPCKNALLEHGDHGSSCNSSADSSRLNSPKSVAENNVTKEREIRSDVITRVDPIMVSTAHNSEKNSSESSIFPLCTENDSVHITDSILTSSAPESDESNSNLSKSVYLEDNHKVSKKMMIDQTSEMSPYFQWITVNTGPSNQSLSDISLPAYAPSSSSFPESTHKPFSSAANNWDINGPNFVNKCGRWSGNASDVNSGTQFPQLKDNQYPADRESDISTLEYRTFSPLLANSNASVSESCRNPATGNSSDLQRNGRNNTTYAESILRP</sequence>
<dbReference type="PANTHER" id="PTHR24327">
    <property type="entry name" value="HOMEOBOX PROTEIN"/>
    <property type="match status" value="1"/>
</dbReference>
<evidence type="ECO:0000256" key="3">
    <source>
        <dbReference type="ARBA" id="ARBA00023242"/>
    </source>
</evidence>
<evidence type="ECO:0000256" key="2">
    <source>
        <dbReference type="ARBA" id="ARBA00023155"/>
    </source>
</evidence>
<dbReference type="InterPro" id="IPR001356">
    <property type="entry name" value="HD"/>
</dbReference>
<comment type="caution">
    <text evidence="8">The sequence shown here is derived from an EMBL/GenBank/DDBJ whole genome shotgun (WGS) entry which is preliminary data.</text>
</comment>
<dbReference type="PRINTS" id="PR00031">
    <property type="entry name" value="HTHREPRESSR"/>
</dbReference>
<evidence type="ECO:0000313" key="9">
    <source>
        <dbReference type="Proteomes" id="UP001497525"/>
    </source>
</evidence>
<feature type="compositionally biased region" description="Polar residues" evidence="6">
    <location>
        <begin position="908"/>
        <end position="934"/>
    </location>
</feature>